<dbReference type="GO" id="GO:0005198">
    <property type="term" value="F:structural molecule activity"/>
    <property type="evidence" value="ECO:0007669"/>
    <property type="project" value="UniProtKB-UniRule"/>
</dbReference>
<dbReference type="HOGENOM" id="CLU_011142_2_2_7"/>
<dbReference type="Pfam" id="PF00669">
    <property type="entry name" value="Flagellin_N"/>
    <property type="match status" value="1"/>
</dbReference>
<dbReference type="AlphaFoldDB" id="A0A0H3A8S0"/>
<dbReference type="RefSeq" id="WP_010938734.1">
    <property type="nucleotide sequence ID" value="NC_008751.1"/>
</dbReference>
<dbReference type="Gene3D" id="1.20.1330.10">
    <property type="entry name" value="f41 fragment of flagellin, N-terminal domain"/>
    <property type="match status" value="1"/>
</dbReference>
<evidence type="ECO:0000256" key="1">
    <source>
        <dbReference type="ARBA" id="ARBA00005709"/>
    </source>
</evidence>
<dbReference type="PRINTS" id="PR00207">
    <property type="entry name" value="FLAGELLIN"/>
</dbReference>
<dbReference type="PANTHER" id="PTHR42792:SF2">
    <property type="entry name" value="FLAGELLIN"/>
    <property type="match status" value="1"/>
</dbReference>
<dbReference type="InterPro" id="IPR001492">
    <property type="entry name" value="Flagellin"/>
</dbReference>
<evidence type="ECO:0000313" key="7">
    <source>
        <dbReference type="Proteomes" id="UP000009173"/>
    </source>
</evidence>
<keyword evidence="2 3" id="KW-0975">Bacterial flagellum</keyword>
<dbReference type="Pfam" id="PF00700">
    <property type="entry name" value="Flagellin_C"/>
    <property type="match status" value="1"/>
</dbReference>
<dbReference type="GO" id="GO:0005576">
    <property type="term" value="C:extracellular region"/>
    <property type="evidence" value="ECO:0007669"/>
    <property type="project" value="UniProtKB-SubCell"/>
</dbReference>
<evidence type="ECO:0000256" key="2">
    <source>
        <dbReference type="ARBA" id="ARBA00023143"/>
    </source>
</evidence>
<gene>
    <name evidence="6" type="ordered locus">Dvul_1638</name>
</gene>
<comment type="subcellular location">
    <subcellularLocation>
        <location evidence="3">Secreted</location>
    </subcellularLocation>
    <subcellularLocation>
        <location evidence="3">Bacterial flagellum</location>
    </subcellularLocation>
</comment>
<evidence type="ECO:0000259" key="4">
    <source>
        <dbReference type="Pfam" id="PF00669"/>
    </source>
</evidence>
<proteinExistence type="inferred from homology"/>
<reference evidence="7" key="1">
    <citation type="journal article" date="2009" name="Environ. Microbiol.">
        <title>Contribution of mobile genetic elements to Desulfovibrio vulgaris genome plasticity.</title>
        <authorList>
            <person name="Walker C.B."/>
            <person name="Stolyar S."/>
            <person name="Chivian D."/>
            <person name="Pinel N."/>
            <person name="Gabster J.A."/>
            <person name="Dehal P.S."/>
            <person name="He Z."/>
            <person name="Yang Z.K."/>
            <person name="Yen H.C."/>
            <person name="Zhou J."/>
            <person name="Wall J.D."/>
            <person name="Hazen T.C."/>
            <person name="Arkin A.P."/>
            <person name="Stahl D.A."/>
        </authorList>
    </citation>
    <scope>NUCLEOTIDE SEQUENCE [LARGE SCALE GENOMIC DNA]</scope>
    <source>
        <strain evidence="7">DP4</strain>
    </source>
</reference>
<protein>
    <recommendedName>
        <fullName evidence="3">Flagellin</fullName>
    </recommendedName>
</protein>
<keyword evidence="6" id="KW-0969">Cilium</keyword>
<feature type="domain" description="Flagellin N-terminal" evidence="4">
    <location>
        <begin position="5"/>
        <end position="141"/>
    </location>
</feature>
<dbReference type="KEGG" id="dvl:Dvul_1638"/>
<evidence type="ECO:0000259" key="5">
    <source>
        <dbReference type="Pfam" id="PF00700"/>
    </source>
</evidence>
<accession>A0A0H3A8S0</accession>
<evidence type="ECO:0000256" key="3">
    <source>
        <dbReference type="RuleBase" id="RU362073"/>
    </source>
</evidence>
<dbReference type="Gene3D" id="6.10.10.10">
    <property type="entry name" value="Flagellar export chaperone, C-terminal domain"/>
    <property type="match status" value="1"/>
</dbReference>
<dbReference type="Proteomes" id="UP000009173">
    <property type="component" value="Chromosome"/>
</dbReference>
<dbReference type="InterPro" id="IPR001029">
    <property type="entry name" value="Flagellin_N"/>
</dbReference>
<dbReference type="GO" id="GO:0009288">
    <property type="term" value="C:bacterial-type flagellum"/>
    <property type="evidence" value="ECO:0007669"/>
    <property type="project" value="UniProtKB-SubCell"/>
</dbReference>
<keyword evidence="3" id="KW-0964">Secreted</keyword>
<dbReference type="SMR" id="A0A0H3A8S0"/>
<keyword evidence="6" id="KW-0282">Flagellum</keyword>
<keyword evidence="6" id="KW-0966">Cell projection</keyword>
<dbReference type="EMBL" id="CP000527">
    <property type="protein sequence ID" value="ABM28655.1"/>
    <property type="molecule type" value="Genomic_DNA"/>
</dbReference>
<dbReference type="InterPro" id="IPR046358">
    <property type="entry name" value="Flagellin_C"/>
</dbReference>
<sequence>MSLVINHNMMAMNAARNLTDSYGRLATSTRRLSSGLRVNTAADDAAGLAIRELMRADISTLRQGIRNANDAISMIQTADGALQIIDEKLIRMKELAEQAATGTYNSDQRLMIESEYQAMASEITRIANATDFNGIHLLNGSLSGVHNGSVLQQSGALKIHFGTGNDSAEDYYYIEIGGATASMLGLGNASALGTEAGGYTISTQSAAQAALAAIDQAIISKDKIRASLGALQNRLENTISNLSIQAENLQSSESRISDVDVATEMTEFVRNQILTQSAVAMLSQANSLPQMAMKLIGG</sequence>
<comment type="function">
    <text evidence="3">Flagellin is the subunit protein which polymerizes to form the filaments of bacterial flagella.</text>
</comment>
<organism evidence="6 7">
    <name type="scientific">Nitratidesulfovibrio vulgaris (strain DP4)</name>
    <name type="common">Desulfovibrio vulgaris</name>
    <dbReference type="NCBI Taxonomy" id="391774"/>
    <lineage>
        <taxon>Bacteria</taxon>
        <taxon>Pseudomonadati</taxon>
        <taxon>Thermodesulfobacteriota</taxon>
        <taxon>Desulfovibrionia</taxon>
        <taxon>Desulfovibrionales</taxon>
        <taxon>Desulfovibrionaceae</taxon>
        <taxon>Nitratidesulfovibrio</taxon>
    </lineage>
</organism>
<comment type="similarity">
    <text evidence="1 3">Belongs to the bacterial flagellin family.</text>
</comment>
<dbReference type="PANTHER" id="PTHR42792">
    <property type="entry name" value="FLAGELLIN"/>
    <property type="match status" value="1"/>
</dbReference>
<dbReference type="InterPro" id="IPR042187">
    <property type="entry name" value="Flagellin_C_sub2"/>
</dbReference>
<name>A0A0H3A8S0_NITV4</name>
<dbReference type="SUPFAM" id="SSF64518">
    <property type="entry name" value="Phase 1 flagellin"/>
    <property type="match status" value="1"/>
</dbReference>
<evidence type="ECO:0000313" key="6">
    <source>
        <dbReference type="EMBL" id="ABM28655.1"/>
    </source>
</evidence>
<feature type="domain" description="Flagellin C-terminal" evidence="5">
    <location>
        <begin position="211"/>
        <end position="295"/>
    </location>
</feature>